<dbReference type="PANTHER" id="PTHR32208:SF21">
    <property type="entry name" value="LOW QUALITY PROTEIN: ALDEHYDE OXIDASE GLOX-LIKE"/>
    <property type="match status" value="1"/>
</dbReference>
<dbReference type="InterPro" id="IPR013783">
    <property type="entry name" value="Ig-like_fold"/>
</dbReference>
<dbReference type="SUPFAM" id="SSF50965">
    <property type="entry name" value="Galactose oxidase, central domain"/>
    <property type="match status" value="1"/>
</dbReference>
<dbReference type="SUPFAM" id="SSF81296">
    <property type="entry name" value="E set domains"/>
    <property type="match status" value="1"/>
</dbReference>
<dbReference type="InterPro" id="IPR015202">
    <property type="entry name" value="GO-like_E_set"/>
</dbReference>
<dbReference type="CDD" id="cd02851">
    <property type="entry name" value="E_set_GO_C"/>
    <property type="match status" value="1"/>
</dbReference>
<dbReference type="InterPro" id="IPR037293">
    <property type="entry name" value="Gal_Oxidase_central_sf"/>
</dbReference>
<name>A0AAN7B612_9PEZI</name>
<gene>
    <name evidence="3" type="ORF">QBC37DRAFT_450509</name>
</gene>
<reference evidence="3" key="2">
    <citation type="submission" date="2023-05" db="EMBL/GenBank/DDBJ databases">
        <authorList>
            <consortium name="Lawrence Berkeley National Laboratory"/>
            <person name="Steindorff A."/>
            <person name="Hensen N."/>
            <person name="Bonometti L."/>
            <person name="Westerberg I."/>
            <person name="Brannstrom I.O."/>
            <person name="Guillou S."/>
            <person name="Cros-Aarteil S."/>
            <person name="Calhoun S."/>
            <person name="Haridas S."/>
            <person name="Kuo A."/>
            <person name="Mondo S."/>
            <person name="Pangilinan J."/>
            <person name="Riley R."/>
            <person name="Labutti K."/>
            <person name="Andreopoulos B."/>
            <person name="Lipzen A."/>
            <person name="Chen C."/>
            <person name="Yanf M."/>
            <person name="Daum C."/>
            <person name="Ng V."/>
            <person name="Clum A."/>
            <person name="Ohm R."/>
            <person name="Martin F."/>
            <person name="Silar P."/>
            <person name="Natvig D."/>
            <person name="Lalanne C."/>
            <person name="Gautier V."/>
            <person name="Ament-Velasquez S.L."/>
            <person name="Kruys A."/>
            <person name="Hutchinson M.I."/>
            <person name="Powell A.J."/>
            <person name="Barry K."/>
            <person name="Miller A.N."/>
            <person name="Grigoriev I.V."/>
            <person name="Debuchy R."/>
            <person name="Gladieux P."/>
            <person name="Thoren M.H."/>
            <person name="Johannesson H."/>
        </authorList>
    </citation>
    <scope>NUCLEOTIDE SEQUENCE</scope>
    <source>
        <strain evidence="3">PSN293</strain>
    </source>
</reference>
<dbReference type="Pfam" id="PF09118">
    <property type="entry name" value="GO-like_E_set"/>
    <property type="match status" value="1"/>
</dbReference>
<feature type="domain" description="Galactose oxidase-like Early set" evidence="2">
    <location>
        <begin position="434"/>
        <end position="531"/>
    </location>
</feature>
<dbReference type="Gene3D" id="2.130.10.80">
    <property type="entry name" value="Galactose oxidase/kelch, beta-propeller"/>
    <property type="match status" value="1"/>
</dbReference>
<feature type="compositionally biased region" description="Polar residues" evidence="1">
    <location>
        <begin position="82"/>
        <end position="92"/>
    </location>
</feature>
<reference evidence="3" key="1">
    <citation type="journal article" date="2023" name="Mol. Phylogenet. Evol.">
        <title>Genome-scale phylogeny and comparative genomics of the fungal order Sordariales.</title>
        <authorList>
            <person name="Hensen N."/>
            <person name="Bonometti L."/>
            <person name="Westerberg I."/>
            <person name="Brannstrom I.O."/>
            <person name="Guillou S."/>
            <person name="Cros-Aarteil S."/>
            <person name="Calhoun S."/>
            <person name="Haridas S."/>
            <person name="Kuo A."/>
            <person name="Mondo S."/>
            <person name="Pangilinan J."/>
            <person name="Riley R."/>
            <person name="LaButti K."/>
            <person name="Andreopoulos B."/>
            <person name="Lipzen A."/>
            <person name="Chen C."/>
            <person name="Yan M."/>
            <person name="Daum C."/>
            <person name="Ng V."/>
            <person name="Clum A."/>
            <person name="Steindorff A."/>
            <person name="Ohm R.A."/>
            <person name="Martin F."/>
            <person name="Silar P."/>
            <person name="Natvig D.O."/>
            <person name="Lalanne C."/>
            <person name="Gautier V."/>
            <person name="Ament-Velasquez S.L."/>
            <person name="Kruys A."/>
            <person name="Hutchinson M.I."/>
            <person name="Powell A.J."/>
            <person name="Barry K."/>
            <person name="Miller A.N."/>
            <person name="Grigoriev I.V."/>
            <person name="Debuchy R."/>
            <person name="Gladieux P."/>
            <person name="Hiltunen Thoren M."/>
            <person name="Johannesson H."/>
        </authorList>
    </citation>
    <scope>NUCLEOTIDE SEQUENCE</scope>
    <source>
        <strain evidence="3">PSN293</strain>
    </source>
</reference>
<comment type="caution">
    <text evidence="3">The sequence shown here is derived from an EMBL/GenBank/DDBJ whole genome shotgun (WGS) entry which is preliminary data.</text>
</comment>
<organism evidence="3 4">
    <name type="scientific">Rhypophila decipiens</name>
    <dbReference type="NCBI Taxonomy" id="261697"/>
    <lineage>
        <taxon>Eukaryota</taxon>
        <taxon>Fungi</taxon>
        <taxon>Dikarya</taxon>
        <taxon>Ascomycota</taxon>
        <taxon>Pezizomycotina</taxon>
        <taxon>Sordariomycetes</taxon>
        <taxon>Sordariomycetidae</taxon>
        <taxon>Sordariales</taxon>
        <taxon>Naviculisporaceae</taxon>
        <taxon>Rhypophila</taxon>
    </lineage>
</organism>
<dbReference type="Proteomes" id="UP001301769">
    <property type="component" value="Unassembled WGS sequence"/>
</dbReference>
<proteinExistence type="predicted"/>
<dbReference type="Gene3D" id="2.60.40.10">
    <property type="entry name" value="Immunoglobulins"/>
    <property type="match status" value="1"/>
</dbReference>
<keyword evidence="4" id="KW-1185">Reference proteome</keyword>
<dbReference type="EMBL" id="MU858206">
    <property type="protein sequence ID" value="KAK4209410.1"/>
    <property type="molecule type" value="Genomic_DNA"/>
</dbReference>
<protein>
    <recommendedName>
        <fullName evidence="2">Galactose oxidase-like Early set domain-containing protein</fullName>
    </recommendedName>
</protein>
<sequence>MAAQVGQWSVPIDFNNVPVHLSLLPTGKILYFGRRDDPKVPVNGTMDQQYTRAFVWEPEQFSWDPAMKMSRAKPNDDKPGRSQPTANQPMNSQNKETVNLFCSGHCFLPDGNLLIVGGHFRDGLGIDQACTYNPWTNKFTPHTPMNGGRWYPSALTLPDGKVMVMSGSVKDNAPYQPNNVSQIWTSDPAKPWEEAISALTAGGPQALALYPRIHLTPTGRVFMCGPNPQSWFLDVKDANGADIKTRIQDGPNVREVTGRWVDAKAPRPGGFRDYTPSVMYNKGLLMYIGGGQDGQRPSNEVAFINLNDNQPQWSQGPNMAKFRRQFNATILPDGTVFVNGGTQGPGFNDLDEFAIHQSELFDPYEKDPATGKLGRWSNMAPETFDRCYHGTSLLLPDGRVLSAGGGEWPGGRPQDCLTLAQFFEPPYLHKPDPRPLITAVPPYTITYSQNFTITLGAADPPVKQVSWIRLGSVTHCRNMNQSFLWLDTFKQSGTSLTIKAPDSPNVSPPGHYMLFVLSAKRIPSIGKIIQILPAIGNKPKRLAGPSGPSQEPTEVTAPTPNIQPSPDQANAHLTALKGYPPPVTIGITPLCPYGLGPCWAGAYEGLSNISDIEVVCPVSNQSDATASVYLTSDITLPDIEKWREEFSRTVNASYKMRGIELTLSGVVAKTGDKLVLVETGREELTLGPFTKESQVRWDNERSAPKGVTKEEMGAYTRLDAEMKKHSGGKFQVQATGTLQKQAAMDGGKFLLEVREFKVLG</sequence>
<evidence type="ECO:0000259" key="2">
    <source>
        <dbReference type="Pfam" id="PF09118"/>
    </source>
</evidence>
<evidence type="ECO:0000313" key="4">
    <source>
        <dbReference type="Proteomes" id="UP001301769"/>
    </source>
</evidence>
<dbReference type="PANTHER" id="PTHR32208">
    <property type="entry name" value="SECRETED PROTEIN-RELATED"/>
    <property type="match status" value="1"/>
</dbReference>
<evidence type="ECO:0000313" key="3">
    <source>
        <dbReference type="EMBL" id="KAK4209410.1"/>
    </source>
</evidence>
<dbReference type="AlphaFoldDB" id="A0AAN7B612"/>
<dbReference type="InterPro" id="IPR011043">
    <property type="entry name" value="Gal_Oxase/kelch_b-propeller"/>
</dbReference>
<evidence type="ECO:0000256" key="1">
    <source>
        <dbReference type="SAM" id="MobiDB-lite"/>
    </source>
</evidence>
<accession>A0AAN7B612</accession>
<feature type="region of interest" description="Disordered" evidence="1">
    <location>
        <begin position="69"/>
        <end position="92"/>
    </location>
</feature>
<dbReference type="InterPro" id="IPR014756">
    <property type="entry name" value="Ig_E-set"/>
</dbReference>
<feature type="region of interest" description="Disordered" evidence="1">
    <location>
        <begin position="540"/>
        <end position="563"/>
    </location>
</feature>
<feature type="compositionally biased region" description="Polar residues" evidence="1">
    <location>
        <begin position="547"/>
        <end position="563"/>
    </location>
</feature>